<organism evidence="2 3">
    <name type="scientific">Hymenobacter actinosclerus</name>
    <dbReference type="NCBI Taxonomy" id="82805"/>
    <lineage>
        <taxon>Bacteria</taxon>
        <taxon>Pseudomonadati</taxon>
        <taxon>Bacteroidota</taxon>
        <taxon>Cytophagia</taxon>
        <taxon>Cytophagales</taxon>
        <taxon>Hymenobacteraceae</taxon>
        <taxon>Hymenobacter</taxon>
    </lineage>
</organism>
<name>A0A1I0FGB3_9BACT</name>
<evidence type="ECO:0000313" key="3">
    <source>
        <dbReference type="Proteomes" id="UP000198697"/>
    </source>
</evidence>
<gene>
    <name evidence="2" type="ORF">SAMN04487998_2224</name>
</gene>
<proteinExistence type="predicted"/>
<dbReference type="Proteomes" id="UP000198697">
    <property type="component" value="Unassembled WGS sequence"/>
</dbReference>
<dbReference type="AlphaFoldDB" id="A0A1I0FGB3"/>
<keyword evidence="1" id="KW-0812">Transmembrane</keyword>
<dbReference type="EMBL" id="FOHS01000002">
    <property type="protein sequence ID" value="SET56249.1"/>
    <property type="molecule type" value="Genomic_DNA"/>
</dbReference>
<keyword evidence="3" id="KW-1185">Reference proteome</keyword>
<feature type="transmembrane region" description="Helical" evidence="1">
    <location>
        <begin position="87"/>
        <end position="110"/>
    </location>
</feature>
<keyword evidence="1" id="KW-0472">Membrane</keyword>
<keyword evidence="1" id="KW-1133">Transmembrane helix</keyword>
<feature type="transmembrane region" description="Helical" evidence="1">
    <location>
        <begin position="21"/>
        <end position="41"/>
    </location>
</feature>
<reference evidence="3" key="1">
    <citation type="submission" date="2016-10" db="EMBL/GenBank/DDBJ databases">
        <authorList>
            <person name="Varghese N."/>
            <person name="Submissions S."/>
        </authorList>
    </citation>
    <scope>NUCLEOTIDE SEQUENCE [LARGE SCALE GENOMIC DNA]</scope>
    <source>
        <strain evidence="3">DSM 15310</strain>
    </source>
</reference>
<dbReference type="OrthoDB" id="886788at2"/>
<sequence length="111" mass="12409">MTLNTYLRALALFYRTLLPQTILLSALVLGATALGAGLLQLPWPPPLGPGLVLMKLGTFPLLAYLEHRLRPHQYWFYRNLHLAPWQLWAPLVVLDTLAFCALAGVLHQLVA</sequence>
<evidence type="ECO:0000313" key="2">
    <source>
        <dbReference type="EMBL" id="SET56249.1"/>
    </source>
</evidence>
<dbReference type="STRING" id="82805.SAMN04487998_2224"/>
<accession>A0A1I0FGB3</accession>
<evidence type="ECO:0000256" key="1">
    <source>
        <dbReference type="SAM" id="Phobius"/>
    </source>
</evidence>
<protein>
    <submittedName>
        <fullName evidence="2">Uncharacterized protein</fullName>
    </submittedName>
</protein>
<dbReference type="RefSeq" id="WP_143069784.1">
    <property type="nucleotide sequence ID" value="NZ_FOHS01000002.1"/>
</dbReference>